<feature type="domain" description="PDZ" evidence="2">
    <location>
        <begin position="35"/>
        <end position="110"/>
    </location>
</feature>
<dbReference type="PANTHER" id="PTHR14063">
    <property type="entry name" value="PROTEIN LIN-7 HOMOLOG"/>
    <property type="match status" value="1"/>
</dbReference>
<evidence type="ECO:0000256" key="1">
    <source>
        <dbReference type="SAM" id="MobiDB-lite"/>
    </source>
</evidence>
<name>A0A8J5D509_CHIOP</name>
<organism evidence="3 4">
    <name type="scientific">Chionoecetes opilio</name>
    <name type="common">Atlantic snow crab</name>
    <name type="synonym">Cancer opilio</name>
    <dbReference type="NCBI Taxonomy" id="41210"/>
    <lineage>
        <taxon>Eukaryota</taxon>
        <taxon>Metazoa</taxon>
        <taxon>Ecdysozoa</taxon>
        <taxon>Arthropoda</taxon>
        <taxon>Crustacea</taxon>
        <taxon>Multicrustacea</taxon>
        <taxon>Malacostraca</taxon>
        <taxon>Eumalacostraca</taxon>
        <taxon>Eucarida</taxon>
        <taxon>Decapoda</taxon>
        <taxon>Pleocyemata</taxon>
        <taxon>Brachyura</taxon>
        <taxon>Eubrachyura</taxon>
        <taxon>Majoidea</taxon>
        <taxon>Majidae</taxon>
        <taxon>Chionoecetes</taxon>
    </lineage>
</organism>
<evidence type="ECO:0000313" key="3">
    <source>
        <dbReference type="EMBL" id="KAG0729677.1"/>
    </source>
</evidence>
<dbReference type="Gene3D" id="2.30.42.10">
    <property type="match status" value="1"/>
</dbReference>
<dbReference type="InterPro" id="IPR051109">
    <property type="entry name" value="MAM_complex_regulator"/>
</dbReference>
<evidence type="ECO:0000313" key="4">
    <source>
        <dbReference type="Proteomes" id="UP000770661"/>
    </source>
</evidence>
<gene>
    <name evidence="3" type="primary">pdzd11</name>
    <name evidence="3" type="ORF">GWK47_029841</name>
</gene>
<protein>
    <submittedName>
        <fullName evidence="3">PDZ domain-containing protein 11</fullName>
    </submittedName>
</protein>
<sequence length="137" mass="15718">MELPPYEHPPPWIPPNERSNHPGYSNNLEQFFMRSVTLLRERASDPLGFNIRGGKEHFCGIYFSKVTPNTEAEHLGLKESDQIISANGTNFEDIEHTEAVKILKSHSRTIMKVRNFPYGYRKTYENLQNSNVGIPAD</sequence>
<feature type="region of interest" description="Disordered" evidence="1">
    <location>
        <begin position="1"/>
        <end position="24"/>
    </location>
</feature>
<proteinExistence type="predicted"/>
<dbReference type="PROSITE" id="PS50106">
    <property type="entry name" value="PDZ"/>
    <property type="match status" value="1"/>
</dbReference>
<accession>A0A8J5D509</accession>
<dbReference type="Proteomes" id="UP000770661">
    <property type="component" value="Unassembled WGS sequence"/>
</dbReference>
<feature type="compositionally biased region" description="Pro residues" evidence="1">
    <location>
        <begin position="1"/>
        <end position="14"/>
    </location>
</feature>
<comment type="caution">
    <text evidence="3">The sequence shown here is derived from an EMBL/GenBank/DDBJ whole genome shotgun (WGS) entry which is preliminary data.</text>
</comment>
<dbReference type="SUPFAM" id="SSF50156">
    <property type="entry name" value="PDZ domain-like"/>
    <property type="match status" value="1"/>
</dbReference>
<evidence type="ECO:0000259" key="2">
    <source>
        <dbReference type="PROSITE" id="PS50106"/>
    </source>
</evidence>
<keyword evidence="4" id="KW-1185">Reference proteome</keyword>
<dbReference type="Pfam" id="PF00595">
    <property type="entry name" value="PDZ"/>
    <property type="match status" value="1"/>
</dbReference>
<dbReference type="InterPro" id="IPR036034">
    <property type="entry name" value="PDZ_sf"/>
</dbReference>
<dbReference type="InterPro" id="IPR001478">
    <property type="entry name" value="PDZ"/>
</dbReference>
<reference evidence="3" key="1">
    <citation type="submission" date="2020-07" db="EMBL/GenBank/DDBJ databases">
        <title>The High-quality genome of the commercially important snow crab, Chionoecetes opilio.</title>
        <authorList>
            <person name="Jeong J.-H."/>
            <person name="Ryu S."/>
        </authorList>
    </citation>
    <scope>NUCLEOTIDE SEQUENCE</scope>
    <source>
        <strain evidence="3">MADBK_172401_WGS</strain>
        <tissue evidence="3">Digestive gland</tissue>
    </source>
</reference>
<dbReference type="AlphaFoldDB" id="A0A8J5D509"/>
<dbReference type="OrthoDB" id="6021951at2759"/>
<dbReference type="SMART" id="SM00228">
    <property type="entry name" value="PDZ"/>
    <property type="match status" value="1"/>
</dbReference>
<dbReference type="EMBL" id="JACEEZ010000962">
    <property type="protein sequence ID" value="KAG0729677.1"/>
    <property type="molecule type" value="Genomic_DNA"/>
</dbReference>